<dbReference type="InterPro" id="IPR051122">
    <property type="entry name" value="SDR_DHRS6-like"/>
</dbReference>
<dbReference type="PANTHER" id="PTHR43477">
    <property type="entry name" value="DIHYDROANTICAPSIN 7-DEHYDROGENASE"/>
    <property type="match status" value="1"/>
</dbReference>
<dbReference type="EMBL" id="BAABRI010000009">
    <property type="protein sequence ID" value="GAA5482672.1"/>
    <property type="molecule type" value="Genomic_DNA"/>
</dbReference>
<evidence type="ECO:0008006" key="5">
    <source>
        <dbReference type="Google" id="ProtNLM"/>
    </source>
</evidence>
<name>A0ABP9UPP6_9BACT</name>
<evidence type="ECO:0000256" key="1">
    <source>
        <dbReference type="ARBA" id="ARBA00006484"/>
    </source>
</evidence>
<gene>
    <name evidence="3" type="ORF">Hsar01_01895</name>
</gene>
<organism evidence="3 4">
    <name type="scientific">Haloferula sargassicola</name>
    <dbReference type="NCBI Taxonomy" id="490096"/>
    <lineage>
        <taxon>Bacteria</taxon>
        <taxon>Pseudomonadati</taxon>
        <taxon>Verrucomicrobiota</taxon>
        <taxon>Verrucomicrobiia</taxon>
        <taxon>Verrucomicrobiales</taxon>
        <taxon>Verrucomicrobiaceae</taxon>
        <taxon>Haloferula</taxon>
    </lineage>
</organism>
<evidence type="ECO:0000313" key="3">
    <source>
        <dbReference type="EMBL" id="GAA5482672.1"/>
    </source>
</evidence>
<keyword evidence="4" id="KW-1185">Reference proteome</keyword>
<evidence type="ECO:0000256" key="2">
    <source>
        <dbReference type="ARBA" id="ARBA00023002"/>
    </source>
</evidence>
<sequence length="142" mass="14676">MFFSRESKVAVVTGGASGIGRALAERSTGARGVIADLVETAGIGAPKAAVHGPTAVIHLTQAAALELAPRGITVNCVCPVETPAVRDIPEIPFLGKTTPLGRLGKSEEIADVFHFLASAEAAGWMEHEGVAPPQVREGAWIE</sequence>
<dbReference type="RefSeq" id="WP_353566807.1">
    <property type="nucleotide sequence ID" value="NZ_BAABRI010000009.1"/>
</dbReference>
<reference evidence="3 4" key="1">
    <citation type="submission" date="2024-02" db="EMBL/GenBank/DDBJ databases">
        <title>Haloferula sargassicola NBRC 104335.</title>
        <authorList>
            <person name="Ichikawa N."/>
            <person name="Katano-Makiyama Y."/>
            <person name="Hidaka K."/>
        </authorList>
    </citation>
    <scope>NUCLEOTIDE SEQUENCE [LARGE SCALE GENOMIC DNA]</scope>
    <source>
        <strain evidence="3 4">NBRC 104335</strain>
    </source>
</reference>
<dbReference type="PANTHER" id="PTHR43477:SF1">
    <property type="entry name" value="DIHYDROANTICAPSIN 7-DEHYDROGENASE"/>
    <property type="match status" value="1"/>
</dbReference>
<dbReference type="SUPFAM" id="SSF51735">
    <property type="entry name" value="NAD(P)-binding Rossmann-fold domains"/>
    <property type="match status" value="1"/>
</dbReference>
<dbReference type="Gene3D" id="3.40.50.720">
    <property type="entry name" value="NAD(P)-binding Rossmann-like Domain"/>
    <property type="match status" value="1"/>
</dbReference>
<comment type="similarity">
    <text evidence="1">Belongs to the short-chain dehydrogenases/reductases (SDR) family.</text>
</comment>
<accession>A0ABP9UPP6</accession>
<keyword evidence="2" id="KW-0560">Oxidoreductase</keyword>
<dbReference type="Proteomes" id="UP001476282">
    <property type="component" value="Unassembled WGS sequence"/>
</dbReference>
<dbReference type="InterPro" id="IPR036291">
    <property type="entry name" value="NAD(P)-bd_dom_sf"/>
</dbReference>
<dbReference type="Pfam" id="PF13561">
    <property type="entry name" value="adh_short_C2"/>
    <property type="match status" value="1"/>
</dbReference>
<proteinExistence type="inferred from homology"/>
<evidence type="ECO:0000313" key="4">
    <source>
        <dbReference type="Proteomes" id="UP001476282"/>
    </source>
</evidence>
<comment type="caution">
    <text evidence="3">The sequence shown here is derived from an EMBL/GenBank/DDBJ whole genome shotgun (WGS) entry which is preliminary data.</text>
</comment>
<protein>
    <recommendedName>
        <fullName evidence="5">SDR family oxidoreductase</fullName>
    </recommendedName>
</protein>
<dbReference type="InterPro" id="IPR002347">
    <property type="entry name" value="SDR_fam"/>
</dbReference>